<evidence type="ECO:0000313" key="2">
    <source>
        <dbReference type="Proteomes" id="UP001141434"/>
    </source>
</evidence>
<reference evidence="1" key="2">
    <citation type="journal article" date="2023" name="IMA Fungus">
        <title>Comparative genomic study of the Penicillium genus elucidates a diverse pangenome and 15 lateral gene transfer events.</title>
        <authorList>
            <person name="Petersen C."/>
            <person name="Sorensen T."/>
            <person name="Nielsen M.R."/>
            <person name="Sondergaard T.E."/>
            <person name="Sorensen J.L."/>
            <person name="Fitzpatrick D.A."/>
            <person name="Frisvad J.C."/>
            <person name="Nielsen K.L."/>
        </authorList>
    </citation>
    <scope>NUCLEOTIDE SEQUENCE</scope>
    <source>
        <strain evidence="1">IBT 34128</strain>
    </source>
</reference>
<dbReference type="AlphaFoldDB" id="A0A9W9G2Z7"/>
<name>A0A9W9G2Z7_9EURO</name>
<sequence length="159" mass="18131">MLADRDARIDAEQVSGQYSVWRDVLRVMRCPRPPCRYEGQYYWQDPEGKRHHRLKTHYLKTLVKYVEQAGVLETHADVPDSVHEQLYAENQRLNKKKKAAENSTSGSVCPPVYINVLPARSSQPSIQPSANDAMRTRPGCTESIVIDGLLDNSVDEYTE</sequence>
<reference evidence="1" key="1">
    <citation type="submission" date="2022-11" db="EMBL/GenBank/DDBJ databases">
        <authorList>
            <person name="Petersen C."/>
        </authorList>
    </citation>
    <scope>NUCLEOTIDE SEQUENCE</scope>
    <source>
        <strain evidence="1">IBT 34128</strain>
    </source>
</reference>
<keyword evidence="2" id="KW-1185">Reference proteome</keyword>
<dbReference type="OrthoDB" id="4363292at2759"/>
<accession>A0A9W9G2Z7</accession>
<protein>
    <submittedName>
        <fullName evidence="1">Uncharacterized protein</fullName>
    </submittedName>
</protein>
<comment type="caution">
    <text evidence="1">The sequence shown here is derived from an EMBL/GenBank/DDBJ whole genome shotgun (WGS) entry which is preliminary data.</text>
</comment>
<proteinExistence type="predicted"/>
<dbReference type="GeneID" id="81391354"/>
<dbReference type="EMBL" id="JAPMSZ010000003">
    <property type="protein sequence ID" value="KAJ5110347.1"/>
    <property type="molecule type" value="Genomic_DNA"/>
</dbReference>
<dbReference type="RefSeq" id="XP_056515115.1">
    <property type="nucleotide sequence ID" value="XM_056652186.1"/>
</dbReference>
<dbReference type="Proteomes" id="UP001141434">
    <property type="component" value="Unassembled WGS sequence"/>
</dbReference>
<evidence type="ECO:0000313" key="1">
    <source>
        <dbReference type="EMBL" id="KAJ5110347.1"/>
    </source>
</evidence>
<gene>
    <name evidence="1" type="ORF">NUU61_001604</name>
</gene>
<organism evidence="1 2">
    <name type="scientific">Penicillium alfredii</name>
    <dbReference type="NCBI Taxonomy" id="1506179"/>
    <lineage>
        <taxon>Eukaryota</taxon>
        <taxon>Fungi</taxon>
        <taxon>Dikarya</taxon>
        <taxon>Ascomycota</taxon>
        <taxon>Pezizomycotina</taxon>
        <taxon>Eurotiomycetes</taxon>
        <taxon>Eurotiomycetidae</taxon>
        <taxon>Eurotiales</taxon>
        <taxon>Aspergillaceae</taxon>
        <taxon>Penicillium</taxon>
    </lineage>
</organism>